<comment type="similarity">
    <text evidence="1">Belongs to the peptidase C40 family.</text>
</comment>
<dbReference type="SMART" id="SM00287">
    <property type="entry name" value="SH3b"/>
    <property type="match status" value="3"/>
</dbReference>
<evidence type="ECO:0000259" key="7">
    <source>
        <dbReference type="PROSITE" id="PS51935"/>
    </source>
</evidence>
<evidence type="ECO:0000256" key="2">
    <source>
        <dbReference type="ARBA" id="ARBA00022670"/>
    </source>
</evidence>
<evidence type="ECO:0000256" key="5">
    <source>
        <dbReference type="SAM" id="MobiDB-lite"/>
    </source>
</evidence>
<dbReference type="Proteomes" id="UP000243494">
    <property type="component" value="Unassembled WGS sequence"/>
</dbReference>
<feature type="domain" description="SH3b" evidence="6">
    <location>
        <begin position="24"/>
        <end position="89"/>
    </location>
</feature>
<organism evidence="8 9">
    <name type="scientific">Romboutsia maritimum</name>
    <dbReference type="NCBI Taxonomy" id="2020948"/>
    <lineage>
        <taxon>Bacteria</taxon>
        <taxon>Bacillati</taxon>
        <taxon>Bacillota</taxon>
        <taxon>Clostridia</taxon>
        <taxon>Peptostreptococcales</taxon>
        <taxon>Peptostreptococcaceae</taxon>
        <taxon>Romboutsia</taxon>
    </lineage>
</organism>
<dbReference type="GO" id="GO:0008234">
    <property type="term" value="F:cysteine-type peptidase activity"/>
    <property type="evidence" value="ECO:0007669"/>
    <property type="project" value="UniProtKB-KW"/>
</dbReference>
<dbReference type="InterPro" id="IPR038765">
    <property type="entry name" value="Papain-like_cys_pep_sf"/>
</dbReference>
<feature type="domain" description="SH3b" evidence="6">
    <location>
        <begin position="183"/>
        <end position="246"/>
    </location>
</feature>
<name>A0A371IUA6_9FIRM</name>
<reference evidence="8 9" key="1">
    <citation type="journal article" date="2017" name="Genome Announc.">
        <title>Draft Genome Sequence of Romboutsia maritimum sp. nov. Strain CCRI-22766(T), Isolated from Coastal Estuarine Mud.</title>
        <authorList>
            <person name="Maheux A.F."/>
            <person name="Boudreau D.K."/>
            <person name="Berube E."/>
            <person name="Boissinot M."/>
            <person name="Raymond F."/>
            <person name="Brodeur S."/>
            <person name="Corbeil J."/>
            <person name="Brightwell G."/>
            <person name="Broda D."/>
            <person name="Omar R.F."/>
            <person name="Bergeron M.G."/>
        </authorList>
    </citation>
    <scope>NUCLEOTIDE SEQUENCE [LARGE SCALE GENOMIC DNA]</scope>
    <source>
        <strain evidence="8 9">CCRI-22766</strain>
    </source>
</reference>
<keyword evidence="3" id="KW-0378">Hydrolase</keyword>
<protein>
    <submittedName>
        <fullName evidence="8">Peptidoglycan endopeptidase</fullName>
    </submittedName>
</protein>
<feature type="region of interest" description="Disordered" evidence="5">
    <location>
        <begin position="159"/>
        <end position="185"/>
    </location>
</feature>
<feature type="domain" description="NlpC/P60" evidence="7">
    <location>
        <begin position="279"/>
        <end position="405"/>
    </location>
</feature>
<keyword evidence="9" id="KW-1185">Reference proteome</keyword>
<dbReference type="Gene3D" id="3.90.1720.10">
    <property type="entry name" value="endopeptidase domain like (from Nostoc punctiforme)"/>
    <property type="match status" value="1"/>
</dbReference>
<comment type="caution">
    <text evidence="8">The sequence shown here is derived from an EMBL/GenBank/DDBJ whole genome shotgun (WGS) entry which is preliminary data.</text>
</comment>
<evidence type="ECO:0000259" key="6">
    <source>
        <dbReference type="PROSITE" id="PS51781"/>
    </source>
</evidence>
<keyword evidence="2" id="KW-0645">Protease</keyword>
<feature type="domain" description="SH3b" evidence="6">
    <location>
        <begin position="98"/>
        <end position="162"/>
    </location>
</feature>
<dbReference type="PANTHER" id="PTHR47053:SF1">
    <property type="entry name" value="MUREIN DD-ENDOPEPTIDASE MEPH-RELATED"/>
    <property type="match status" value="1"/>
</dbReference>
<dbReference type="InterPro" id="IPR051202">
    <property type="entry name" value="Peptidase_C40"/>
</dbReference>
<dbReference type="InterPro" id="IPR003646">
    <property type="entry name" value="SH3-like_bac-type"/>
</dbReference>
<dbReference type="Pfam" id="PF08239">
    <property type="entry name" value="SH3_3"/>
    <property type="match status" value="3"/>
</dbReference>
<feature type="compositionally biased region" description="Polar residues" evidence="5">
    <location>
        <begin position="161"/>
        <end position="184"/>
    </location>
</feature>
<dbReference type="Pfam" id="PF00877">
    <property type="entry name" value="NLPC_P60"/>
    <property type="match status" value="1"/>
</dbReference>
<dbReference type="Gene3D" id="2.30.30.40">
    <property type="entry name" value="SH3 Domains"/>
    <property type="match status" value="3"/>
</dbReference>
<dbReference type="PROSITE" id="PS51781">
    <property type="entry name" value="SH3B"/>
    <property type="match status" value="3"/>
</dbReference>
<dbReference type="OrthoDB" id="9808890at2"/>
<evidence type="ECO:0000313" key="8">
    <source>
        <dbReference type="EMBL" id="RDY24053.1"/>
    </source>
</evidence>
<feature type="compositionally biased region" description="Low complexity" evidence="5">
    <location>
        <begin position="252"/>
        <end position="272"/>
    </location>
</feature>
<dbReference type="InterPro" id="IPR000064">
    <property type="entry name" value="NLP_P60_dom"/>
</dbReference>
<dbReference type="RefSeq" id="WP_095405685.1">
    <property type="nucleotide sequence ID" value="NZ_NOJZ02000006.1"/>
</dbReference>
<dbReference type="SUPFAM" id="SSF54001">
    <property type="entry name" value="Cysteine proteinases"/>
    <property type="match status" value="1"/>
</dbReference>
<evidence type="ECO:0000256" key="4">
    <source>
        <dbReference type="ARBA" id="ARBA00022807"/>
    </source>
</evidence>
<keyword evidence="4" id="KW-0788">Thiol protease</keyword>
<evidence type="ECO:0000256" key="1">
    <source>
        <dbReference type="ARBA" id="ARBA00007074"/>
    </source>
</evidence>
<dbReference type="GO" id="GO:0006508">
    <property type="term" value="P:proteolysis"/>
    <property type="evidence" value="ECO:0007669"/>
    <property type="project" value="UniProtKB-KW"/>
</dbReference>
<evidence type="ECO:0000256" key="3">
    <source>
        <dbReference type="ARBA" id="ARBA00022801"/>
    </source>
</evidence>
<dbReference type="PROSITE" id="PS51935">
    <property type="entry name" value="NLPC_P60"/>
    <property type="match status" value="1"/>
</dbReference>
<gene>
    <name evidence="8" type="ORF">CHF27_005575</name>
</gene>
<proteinExistence type="inferred from homology"/>
<feature type="region of interest" description="Disordered" evidence="5">
    <location>
        <begin position="252"/>
        <end position="278"/>
    </location>
</feature>
<dbReference type="PANTHER" id="PTHR47053">
    <property type="entry name" value="MUREIN DD-ENDOPEPTIDASE MEPH-RELATED"/>
    <property type="match status" value="1"/>
</dbReference>
<dbReference type="EMBL" id="NOJZ02000006">
    <property type="protein sequence ID" value="RDY24053.1"/>
    <property type="molecule type" value="Genomic_DNA"/>
</dbReference>
<sequence>MIKKAIATLGVGAVAMTISSIEASAMEKVTINTSALNIRSGPSTSYQIISKAYKGQVVQILESSNGWHKIKLPNGTTGWGCGQYISIGETSNSEMIQNNKGKVTASPKLNIRSGTGTSYSILGKANFGEIVDIIQKSNGWYKIKLSNGTIGWGSSEYIDESTGQSSNNTTKPDTSDNTSISNQRGKIIASPRLNIRSGAGTNYSVISKVDYKEVVDLVAKSNGWYKIKLANGITGWGSSQYIVPTTEQVNNNTNNTNNNTNNTINNNTNNDINQDKTESSDRTGLINLANSLLGTPYSWGAEGLDSFDCSGFTKYVYSKAEGKSIPRVSRDQANYGVEVSKGNFEAGDLVYFDTGGNGVPSHVGIYLGDNKFIHCSGTPTNPEQVKITSLSSSYWSGVLLGARRF</sequence>
<dbReference type="AlphaFoldDB" id="A0A371IUA6"/>
<evidence type="ECO:0000313" key="9">
    <source>
        <dbReference type="Proteomes" id="UP000243494"/>
    </source>
</evidence>
<accession>A0A371IUA6</accession>